<dbReference type="InterPro" id="IPR022790">
    <property type="entry name" value="GH26_dom"/>
</dbReference>
<evidence type="ECO:0000313" key="9">
    <source>
        <dbReference type="Proteomes" id="UP000614047"/>
    </source>
</evidence>
<feature type="chain" id="PRO_5037366196" description="GH26 domain-containing protein" evidence="6">
    <location>
        <begin position="34"/>
        <end position="360"/>
    </location>
</feature>
<keyword evidence="6" id="KW-0732">Signal</keyword>
<feature type="signal peptide" evidence="6">
    <location>
        <begin position="1"/>
        <end position="33"/>
    </location>
</feature>
<evidence type="ECO:0000256" key="6">
    <source>
        <dbReference type="SAM" id="SignalP"/>
    </source>
</evidence>
<dbReference type="Gene3D" id="3.20.20.80">
    <property type="entry name" value="Glycosidases"/>
    <property type="match status" value="1"/>
</dbReference>
<comment type="caution">
    <text evidence="8">The sequence shown here is derived from an EMBL/GenBank/DDBJ whole genome shotgun (WGS) entry which is preliminary data.</text>
</comment>
<dbReference type="InterPro" id="IPR017853">
    <property type="entry name" value="GH"/>
</dbReference>
<dbReference type="GO" id="GO:0006080">
    <property type="term" value="P:substituted mannan metabolic process"/>
    <property type="evidence" value="ECO:0007669"/>
    <property type="project" value="InterPro"/>
</dbReference>
<keyword evidence="2" id="KW-0378">Hydrolase</keyword>
<sequence>MVKGRSRTARATMPVAALAVLALTAGCTDGAGATPTITTTARAGVAPVPPGQGAYFGAWVPPSGAEPAPRATGSASPTRSASPSGAASARSVPEQVRDFERDLGRRLDIVQNYRGWKSAFPSREDSALLGGDNRYLLLTWAGADTKEIVAGEHDALIRERARAIRATGKPIFLRWQRDMDKEGLRDRVHGPAEFIAAWKHIRQIFQREKVDNVAWVWCPTAGGFGSRNAPSYYPGDDQVDWICVDAQPGGDHDYRDLSETLKLFLEWADDRPKPIMVAEFGVPRSYGARRAEWLRKAAETLQNPQVKAVVYFNSDEQAEEPRDERRRYSVTDDKRAVSALRELATTPYFNPQNLPVTSGG</sequence>
<feature type="compositionally biased region" description="Low complexity" evidence="5">
    <location>
        <begin position="71"/>
        <end position="91"/>
    </location>
</feature>
<evidence type="ECO:0000256" key="3">
    <source>
        <dbReference type="ARBA" id="ARBA00023295"/>
    </source>
</evidence>
<dbReference type="RefSeq" id="WP_197009996.1">
    <property type="nucleotide sequence ID" value="NZ_BAABES010000006.1"/>
</dbReference>
<keyword evidence="9" id="KW-1185">Reference proteome</keyword>
<comment type="similarity">
    <text evidence="1 4">Belongs to the glycosyl hydrolase 26 family.</text>
</comment>
<dbReference type="EMBL" id="JADOUA010000001">
    <property type="protein sequence ID" value="MBG6087079.1"/>
    <property type="molecule type" value="Genomic_DNA"/>
</dbReference>
<dbReference type="GO" id="GO:0016985">
    <property type="term" value="F:mannan endo-1,4-beta-mannosidase activity"/>
    <property type="evidence" value="ECO:0007669"/>
    <property type="project" value="InterPro"/>
</dbReference>
<evidence type="ECO:0000256" key="1">
    <source>
        <dbReference type="ARBA" id="ARBA00007754"/>
    </source>
</evidence>
<comment type="caution">
    <text evidence="4">Lacks conserved residue(s) required for the propagation of feature annotation.</text>
</comment>
<dbReference type="AlphaFoldDB" id="A0A931GP61"/>
<dbReference type="PANTHER" id="PTHR40079:SF4">
    <property type="entry name" value="GH26 DOMAIN-CONTAINING PROTEIN-RELATED"/>
    <property type="match status" value="1"/>
</dbReference>
<proteinExistence type="inferred from homology"/>
<reference evidence="8" key="1">
    <citation type="submission" date="2020-11" db="EMBL/GenBank/DDBJ databases">
        <title>Sequencing the genomes of 1000 actinobacteria strains.</title>
        <authorList>
            <person name="Klenk H.-P."/>
        </authorList>
    </citation>
    <scope>NUCLEOTIDE SEQUENCE</scope>
    <source>
        <strain evidence="8">DSM 43175</strain>
    </source>
</reference>
<dbReference type="PROSITE" id="PS51257">
    <property type="entry name" value="PROKAR_LIPOPROTEIN"/>
    <property type="match status" value="1"/>
</dbReference>
<protein>
    <recommendedName>
        <fullName evidence="7">GH26 domain-containing protein</fullName>
    </recommendedName>
</protein>
<dbReference type="PROSITE" id="PS51764">
    <property type="entry name" value="GH26"/>
    <property type="match status" value="1"/>
</dbReference>
<evidence type="ECO:0000256" key="5">
    <source>
        <dbReference type="SAM" id="MobiDB-lite"/>
    </source>
</evidence>
<gene>
    <name evidence="8" type="ORF">IW256_001192</name>
</gene>
<evidence type="ECO:0000313" key="8">
    <source>
        <dbReference type="EMBL" id="MBG6087079.1"/>
    </source>
</evidence>
<feature type="domain" description="GH26" evidence="7">
    <location>
        <begin position="39"/>
        <end position="340"/>
    </location>
</feature>
<keyword evidence="3" id="KW-0326">Glycosidase</keyword>
<evidence type="ECO:0000256" key="4">
    <source>
        <dbReference type="PROSITE-ProRule" id="PRU01100"/>
    </source>
</evidence>
<name>A0A931GP61_9ACTN</name>
<dbReference type="PANTHER" id="PTHR40079">
    <property type="entry name" value="MANNAN ENDO-1,4-BETA-MANNOSIDASE E-RELATED"/>
    <property type="match status" value="1"/>
</dbReference>
<dbReference type="Proteomes" id="UP000614047">
    <property type="component" value="Unassembled WGS sequence"/>
</dbReference>
<feature type="region of interest" description="Disordered" evidence="5">
    <location>
        <begin position="58"/>
        <end position="95"/>
    </location>
</feature>
<evidence type="ECO:0000256" key="2">
    <source>
        <dbReference type="ARBA" id="ARBA00022801"/>
    </source>
</evidence>
<organism evidence="8 9">
    <name type="scientific">Actinomadura viridis</name>
    <dbReference type="NCBI Taxonomy" id="58110"/>
    <lineage>
        <taxon>Bacteria</taxon>
        <taxon>Bacillati</taxon>
        <taxon>Actinomycetota</taxon>
        <taxon>Actinomycetes</taxon>
        <taxon>Streptosporangiales</taxon>
        <taxon>Thermomonosporaceae</taxon>
        <taxon>Actinomadura</taxon>
    </lineage>
</organism>
<evidence type="ECO:0000259" key="7">
    <source>
        <dbReference type="PROSITE" id="PS51764"/>
    </source>
</evidence>
<accession>A0A931GP61</accession>
<dbReference type="SUPFAM" id="SSF51445">
    <property type="entry name" value="(Trans)glycosidases"/>
    <property type="match status" value="1"/>
</dbReference>
<dbReference type="InterPro" id="IPR000805">
    <property type="entry name" value="Glyco_hydro_26"/>
</dbReference>